<reference evidence="2" key="1">
    <citation type="submission" date="2021-03" db="EMBL/GenBank/DDBJ databases">
        <title>Comparative genomics and phylogenomic investigation of the class Geoglossomycetes provide insights into ecological specialization and systematics.</title>
        <authorList>
            <person name="Melie T."/>
            <person name="Pirro S."/>
            <person name="Miller A.N."/>
            <person name="Quandt A."/>
        </authorList>
    </citation>
    <scope>NUCLEOTIDE SEQUENCE</scope>
    <source>
        <strain evidence="2">CAQ_001_2017</strain>
    </source>
</reference>
<accession>A0A9P8RR52</accession>
<organism evidence="2 3">
    <name type="scientific">Trichoglossum hirsutum</name>
    <dbReference type="NCBI Taxonomy" id="265104"/>
    <lineage>
        <taxon>Eukaryota</taxon>
        <taxon>Fungi</taxon>
        <taxon>Dikarya</taxon>
        <taxon>Ascomycota</taxon>
        <taxon>Pezizomycotina</taxon>
        <taxon>Geoglossomycetes</taxon>
        <taxon>Geoglossales</taxon>
        <taxon>Geoglossaceae</taxon>
        <taxon>Trichoglossum</taxon>
    </lineage>
</organism>
<evidence type="ECO:0000256" key="1">
    <source>
        <dbReference type="SAM" id="MobiDB-lite"/>
    </source>
</evidence>
<evidence type="ECO:0000313" key="3">
    <source>
        <dbReference type="Proteomes" id="UP000750711"/>
    </source>
</evidence>
<evidence type="ECO:0000313" key="2">
    <source>
        <dbReference type="EMBL" id="KAH0560071.1"/>
    </source>
</evidence>
<keyword evidence="3" id="KW-1185">Reference proteome</keyword>
<feature type="region of interest" description="Disordered" evidence="1">
    <location>
        <begin position="39"/>
        <end position="81"/>
    </location>
</feature>
<proteinExistence type="predicted"/>
<name>A0A9P8RR52_9PEZI</name>
<sequence length="102" mass="11216">MGRRVGEHDNRDASDASLLMSLSSNRIFLLPHALMPPKKKLQLPSRAPSMIPQDDQPMTDATPTTETPATTPAVPTLQPDPWTDEQEISLFKGVVNWKPAGQ</sequence>
<comment type="caution">
    <text evidence="2">The sequence shown here is derived from an EMBL/GenBank/DDBJ whole genome shotgun (WGS) entry which is preliminary data.</text>
</comment>
<protein>
    <submittedName>
        <fullName evidence="2">Uncharacterized protein</fullName>
    </submittedName>
</protein>
<dbReference type="EMBL" id="JAGHQM010000456">
    <property type="protein sequence ID" value="KAH0560071.1"/>
    <property type="molecule type" value="Genomic_DNA"/>
</dbReference>
<gene>
    <name evidence="2" type="ORF">GP486_003406</name>
</gene>
<dbReference type="AlphaFoldDB" id="A0A9P8RR52"/>
<feature type="compositionally biased region" description="Low complexity" evidence="1">
    <location>
        <begin position="58"/>
        <end position="76"/>
    </location>
</feature>
<dbReference type="Proteomes" id="UP000750711">
    <property type="component" value="Unassembled WGS sequence"/>
</dbReference>